<dbReference type="NCBIfam" id="NF004751">
    <property type="entry name" value="PRK06080.1-3"/>
    <property type="match status" value="1"/>
</dbReference>
<dbReference type="UniPathway" id="UPA00079">
    <property type="reaction ID" value="UER00168"/>
</dbReference>
<dbReference type="PIRSF" id="PIRSF005355">
    <property type="entry name" value="UBIAD1"/>
    <property type="match status" value="1"/>
</dbReference>
<evidence type="ECO:0000256" key="8">
    <source>
        <dbReference type="HAMAP-Rule" id="MF_01937"/>
    </source>
</evidence>
<feature type="transmembrane region" description="Helical" evidence="8">
    <location>
        <begin position="114"/>
        <end position="130"/>
    </location>
</feature>
<dbReference type="Pfam" id="PF01040">
    <property type="entry name" value="UbiA"/>
    <property type="match status" value="1"/>
</dbReference>
<dbReference type="InterPro" id="IPR026046">
    <property type="entry name" value="UBIAD1"/>
</dbReference>
<proteinExistence type="inferred from homology"/>
<feature type="transmembrane region" description="Helical" evidence="8">
    <location>
        <begin position="265"/>
        <end position="290"/>
    </location>
</feature>
<keyword evidence="11" id="KW-1185">Reference proteome</keyword>
<dbReference type="EC" id="2.5.1.74" evidence="8 9"/>
<evidence type="ECO:0000256" key="3">
    <source>
        <dbReference type="ARBA" id="ARBA00022475"/>
    </source>
</evidence>
<dbReference type="Gene3D" id="1.10.357.140">
    <property type="entry name" value="UbiA prenyltransferase"/>
    <property type="match status" value="1"/>
</dbReference>
<evidence type="ECO:0000256" key="6">
    <source>
        <dbReference type="ARBA" id="ARBA00022989"/>
    </source>
</evidence>
<dbReference type="CDD" id="cd13962">
    <property type="entry name" value="PT_UbiA_UBIAD1"/>
    <property type="match status" value="1"/>
</dbReference>
<dbReference type="GO" id="GO:0009234">
    <property type="term" value="P:menaquinone biosynthetic process"/>
    <property type="evidence" value="ECO:0007669"/>
    <property type="project" value="UniProtKB-UniRule"/>
</dbReference>
<evidence type="ECO:0000256" key="2">
    <source>
        <dbReference type="ARBA" id="ARBA00022428"/>
    </source>
</evidence>
<comment type="similarity">
    <text evidence="8">Belongs to the MenA family. Type 1 subfamily.</text>
</comment>
<evidence type="ECO:0000256" key="7">
    <source>
        <dbReference type="ARBA" id="ARBA00023136"/>
    </source>
</evidence>
<keyword evidence="3 8" id="KW-1003">Cell membrane</keyword>
<feature type="transmembrane region" description="Helical" evidence="8">
    <location>
        <begin position="167"/>
        <end position="188"/>
    </location>
</feature>
<name>A0A6L9S4B1_9ACTN</name>
<dbReference type="Proteomes" id="UP000475214">
    <property type="component" value="Unassembled WGS sequence"/>
</dbReference>
<dbReference type="InterPro" id="IPR000537">
    <property type="entry name" value="UbiA_prenyltransferase"/>
</dbReference>
<evidence type="ECO:0000256" key="1">
    <source>
        <dbReference type="ARBA" id="ARBA00004141"/>
    </source>
</evidence>
<comment type="function">
    <text evidence="8">Conversion of 1,4-dihydroxy-2-naphthoate (DHNA) to demethylmenaquinone (DMK).</text>
</comment>
<feature type="transmembrane region" description="Helical" evidence="8">
    <location>
        <begin position="217"/>
        <end position="245"/>
    </location>
</feature>
<protein>
    <recommendedName>
        <fullName evidence="8 9">1,4-dihydroxy-2-naphthoate octaprenyltransferase</fullName>
        <shortName evidence="8">DHNA-octaprenyltransferase</shortName>
        <ecNumber evidence="8 9">2.5.1.74</ecNumber>
    </recommendedName>
</protein>
<dbReference type="EMBL" id="JAAGOA010000005">
    <property type="protein sequence ID" value="NEE00315.1"/>
    <property type="molecule type" value="Genomic_DNA"/>
</dbReference>
<gene>
    <name evidence="8" type="primary">menA</name>
    <name evidence="10" type="ORF">G1H10_09055</name>
</gene>
<evidence type="ECO:0000256" key="4">
    <source>
        <dbReference type="ARBA" id="ARBA00022679"/>
    </source>
</evidence>
<dbReference type="RefSeq" id="WP_163735828.1">
    <property type="nucleotide sequence ID" value="NZ_JAAGOA010000005.1"/>
</dbReference>
<reference evidence="10 11" key="1">
    <citation type="submission" date="2020-02" db="EMBL/GenBank/DDBJ databases">
        <authorList>
            <person name="Li X.-J."/>
            <person name="Han X.-M."/>
        </authorList>
    </citation>
    <scope>NUCLEOTIDE SEQUENCE [LARGE SCALE GENOMIC DNA]</scope>
    <source>
        <strain evidence="10 11">CCTCC AB 2017055</strain>
    </source>
</reference>
<dbReference type="InterPro" id="IPR004657">
    <property type="entry name" value="MenA"/>
</dbReference>
<evidence type="ECO:0000313" key="10">
    <source>
        <dbReference type="EMBL" id="NEE00315.1"/>
    </source>
</evidence>
<evidence type="ECO:0000313" key="11">
    <source>
        <dbReference type="Proteomes" id="UP000475214"/>
    </source>
</evidence>
<organism evidence="10 11">
    <name type="scientific">Phytoactinopolyspora halotolerans</name>
    <dbReference type="NCBI Taxonomy" id="1981512"/>
    <lineage>
        <taxon>Bacteria</taxon>
        <taxon>Bacillati</taxon>
        <taxon>Actinomycetota</taxon>
        <taxon>Actinomycetes</taxon>
        <taxon>Jiangellales</taxon>
        <taxon>Jiangellaceae</taxon>
        <taxon>Phytoactinopolyspora</taxon>
    </lineage>
</organism>
<comment type="catalytic activity">
    <reaction evidence="8">
        <text>an all-trans-polyprenyl diphosphate + 1,4-dihydroxy-2-naphthoate + H(+) = a 2-demethylmenaquinol + CO2 + diphosphate</text>
        <dbReference type="Rhea" id="RHEA:26478"/>
        <dbReference type="Rhea" id="RHEA-COMP:9563"/>
        <dbReference type="Rhea" id="RHEA-COMP:9564"/>
        <dbReference type="ChEBI" id="CHEBI:11173"/>
        <dbReference type="ChEBI" id="CHEBI:15378"/>
        <dbReference type="ChEBI" id="CHEBI:16526"/>
        <dbReference type="ChEBI" id="CHEBI:33019"/>
        <dbReference type="ChEBI" id="CHEBI:55437"/>
        <dbReference type="ChEBI" id="CHEBI:58914"/>
        <dbReference type="EC" id="2.5.1.74"/>
    </reaction>
</comment>
<evidence type="ECO:0000256" key="9">
    <source>
        <dbReference type="NCBIfam" id="TIGR00751"/>
    </source>
</evidence>
<keyword evidence="5 8" id="KW-0812">Transmembrane</keyword>
<keyword evidence="2 8" id="KW-0474">Menaquinone biosynthesis</keyword>
<accession>A0A6L9S4B1</accession>
<dbReference type="GO" id="GO:0042371">
    <property type="term" value="P:vitamin K biosynthetic process"/>
    <property type="evidence" value="ECO:0007669"/>
    <property type="project" value="TreeGrafter"/>
</dbReference>
<comment type="subcellular location">
    <subcellularLocation>
        <location evidence="8">Cell membrane</location>
        <topology evidence="8">Multi-pass membrane protein</topology>
    </subcellularLocation>
    <subcellularLocation>
        <location evidence="1">Membrane</location>
        <topology evidence="1">Multi-pass membrane protein</topology>
    </subcellularLocation>
</comment>
<comment type="pathway">
    <text evidence="8">Quinol/quinone metabolism; menaquinone biosynthesis; menaquinol from 1,4-dihydroxy-2-naphthoate: step 1/2.</text>
</comment>
<dbReference type="NCBIfam" id="TIGR00751">
    <property type="entry name" value="menA"/>
    <property type="match status" value="1"/>
</dbReference>
<dbReference type="GO" id="GO:0005886">
    <property type="term" value="C:plasma membrane"/>
    <property type="evidence" value="ECO:0007669"/>
    <property type="project" value="UniProtKB-SubCell"/>
</dbReference>
<dbReference type="HAMAP" id="MF_01937">
    <property type="entry name" value="MenA_1"/>
    <property type="match status" value="1"/>
</dbReference>
<keyword evidence="6 8" id="KW-1133">Transmembrane helix</keyword>
<comment type="caution">
    <text evidence="10">The sequence shown here is derived from an EMBL/GenBank/DDBJ whole genome shotgun (WGS) entry which is preliminary data.</text>
</comment>
<feature type="transmembrane region" description="Helical" evidence="8">
    <location>
        <begin position="91"/>
        <end position="108"/>
    </location>
</feature>
<dbReference type="InterPro" id="IPR044878">
    <property type="entry name" value="UbiA_sf"/>
</dbReference>
<dbReference type="PANTHER" id="PTHR13929">
    <property type="entry name" value="1,4-DIHYDROXY-2-NAPHTHOATE OCTAPRENYLTRANSFERASE"/>
    <property type="match status" value="1"/>
</dbReference>
<keyword evidence="7 8" id="KW-0472">Membrane</keyword>
<sequence>MATITQWTQGARPRTLPVAFAPVLAGNGAAAAAGSAHLGRGVLALVVAVALQIGVNFANDYSDGVRGTDDDRVGPFRLVGSGTVRPSAVKTAAWLCFAVAAVAGLVLVVLTRQWWLLAVGMAAIAAAWYYTGGTRPYGYRALGEVSVFVFFGLVAVLGTVYVQAEEITAAAAVTAVAVGAPICALLVVNNIRDAPKDAEAGKRTLAVVMGDQNSRRLYAALMVLPLALVPALIVIAGGWTALALLAGPLMARTTAPVLKGETGVALIPALQGTSMSALLFAVLLAAGLGLS</sequence>
<dbReference type="AlphaFoldDB" id="A0A6L9S4B1"/>
<dbReference type="PANTHER" id="PTHR13929:SF0">
    <property type="entry name" value="UBIA PRENYLTRANSFERASE DOMAIN-CONTAINING PROTEIN 1"/>
    <property type="match status" value="1"/>
</dbReference>
<feature type="transmembrane region" description="Helical" evidence="8">
    <location>
        <begin position="142"/>
        <end position="161"/>
    </location>
</feature>
<evidence type="ECO:0000256" key="5">
    <source>
        <dbReference type="ARBA" id="ARBA00022692"/>
    </source>
</evidence>
<keyword evidence="4 8" id="KW-0808">Transferase</keyword>
<dbReference type="GO" id="GO:0046428">
    <property type="term" value="F:1,4-dihydroxy-2-naphthoate polyprenyltransferase activity"/>
    <property type="evidence" value="ECO:0007669"/>
    <property type="project" value="UniProtKB-UniRule"/>
</dbReference>